<gene>
    <name evidence="1" type="ORF">EDD53_1824</name>
</gene>
<evidence type="ECO:0000313" key="2">
    <source>
        <dbReference type="Proteomes" id="UP000269689"/>
    </source>
</evidence>
<comment type="caution">
    <text evidence="1">The sequence shown here is derived from an EMBL/GenBank/DDBJ whole genome shotgun (WGS) entry which is preliminary data.</text>
</comment>
<proteinExistence type="predicted"/>
<reference evidence="1 2" key="1">
    <citation type="submission" date="2018-11" db="EMBL/GenBank/DDBJ databases">
        <title>Genomic Encyclopedia of Type Strains, Phase IV (KMG-IV): sequencing the most valuable type-strain genomes for metagenomic binning, comparative biology and taxonomic classification.</title>
        <authorList>
            <person name="Goeker M."/>
        </authorList>
    </citation>
    <scope>NUCLEOTIDE SEQUENCE [LARGE SCALE GENOMIC DNA]</scope>
    <source>
        <strain evidence="1 2">DSM 104731</strain>
    </source>
</reference>
<evidence type="ECO:0000313" key="1">
    <source>
        <dbReference type="EMBL" id="RPE67415.1"/>
    </source>
</evidence>
<protein>
    <submittedName>
        <fullName evidence="1">Uncharacterized protein</fullName>
    </submittedName>
</protein>
<organism evidence="1 2">
    <name type="scientific">Pacificibacter maritimus</name>
    <dbReference type="NCBI Taxonomy" id="762213"/>
    <lineage>
        <taxon>Bacteria</taxon>
        <taxon>Pseudomonadati</taxon>
        <taxon>Pseudomonadota</taxon>
        <taxon>Alphaproteobacteria</taxon>
        <taxon>Rhodobacterales</taxon>
        <taxon>Roseobacteraceae</taxon>
        <taxon>Pacificibacter</taxon>
    </lineage>
</organism>
<dbReference type="Proteomes" id="UP000269689">
    <property type="component" value="Unassembled WGS sequence"/>
</dbReference>
<dbReference type="AlphaFoldDB" id="A0A3N4UG26"/>
<accession>A0A3N4UG26</accession>
<dbReference type="EMBL" id="RKQK01000002">
    <property type="protein sequence ID" value="RPE67415.1"/>
    <property type="molecule type" value="Genomic_DNA"/>
</dbReference>
<keyword evidence="2" id="KW-1185">Reference proteome</keyword>
<name>A0A3N4UG26_9RHOB</name>
<sequence length="80" mass="8685">MAQPGETKFGRAAKTIGQLTALSCHWPTGQDAAVAARKVGLGRDRSIRECSNDCIAGPFCRSQHQRRIGRRADAARSLFT</sequence>